<keyword evidence="5" id="KW-0496">Mitochondrion</keyword>
<dbReference type="FunFam" id="2.60.300.12:FF:000006">
    <property type="entry name" value="Iron-sulfur cluster assembly 2 mitochondrial"/>
    <property type="match status" value="1"/>
</dbReference>
<dbReference type="GO" id="GO:0120510">
    <property type="term" value="C:mitochondrial [4Fe-4S] assembly complex"/>
    <property type="evidence" value="ECO:0007669"/>
    <property type="project" value="UniProtKB-ARBA"/>
</dbReference>
<evidence type="ECO:0000256" key="4">
    <source>
        <dbReference type="ARBA" id="ARBA00023004"/>
    </source>
</evidence>
<evidence type="ECO:0000313" key="9">
    <source>
        <dbReference type="Proteomes" id="UP000243459"/>
    </source>
</evidence>
<dbReference type="PANTHER" id="PTHR43011">
    <property type="entry name" value="IRON-SULFUR CLUSTER ASSEMBLY 2 HOMOLOG, MITOCHONDRIAL"/>
    <property type="match status" value="1"/>
</dbReference>
<dbReference type="Gene3D" id="2.60.300.12">
    <property type="entry name" value="HesB-like domain"/>
    <property type="match status" value="1"/>
</dbReference>
<dbReference type="GO" id="GO:0005506">
    <property type="term" value="F:iron ion binding"/>
    <property type="evidence" value="ECO:0007669"/>
    <property type="project" value="TreeGrafter"/>
</dbReference>
<feature type="domain" description="Core" evidence="7">
    <location>
        <begin position="266"/>
        <end position="353"/>
    </location>
</feature>
<dbReference type="AlphaFoldDB" id="A0A5P1E3M4"/>
<dbReference type="EMBL" id="CM007390">
    <property type="protein sequence ID" value="ONK57150.1"/>
    <property type="molecule type" value="Genomic_DNA"/>
</dbReference>
<dbReference type="InterPro" id="IPR016092">
    <property type="entry name" value="ATAP"/>
</dbReference>
<feature type="compositionally biased region" description="Basic and acidic residues" evidence="6">
    <location>
        <begin position="19"/>
        <end position="31"/>
    </location>
</feature>
<comment type="similarity">
    <text evidence="2">Belongs to the HesB/IscA family.</text>
</comment>
<dbReference type="InterPro" id="IPR035903">
    <property type="entry name" value="HesB-like_dom_sf"/>
</dbReference>
<feature type="compositionally biased region" description="Basic and acidic residues" evidence="6">
    <location>
        <begin position="40"/>
        <end position="50"/>
    </location>
</feature>
<dbReference type="GO" id="GO:0051539">
    <property type="term" value="F:4 iron, 4 sulfur cluster binding"/>
    <property type="evidence" value="ECO:0007669"/>
    <property type="project" value="TreeGrafter"/>
</dbReference>
<evidence type="ECO:0000256" key="5">
    <source>
        <dbReference type="ARBA" id="ARBA00023128"/>
    </source>
</evidence>
<feature type="region of interest" description="Disordered" evidence="6">
    <location>
        <begin position="193"/>
        <end position="217"/>
    </location>
</feature>
<keyword evidence="9" id="KW-1185">Reference proteome</keyword>
<gene>
    <name evidence="8" type="ORF">A4U43_C10F17120</name>
</gene>
<feature type="region of interest" description="Disordered" evidence="6">
    <location>
        <begin position="1"/>
        <end position="50"/>
    </location>
</feature>
<proteinExistence type="inferred from homology"/>
<reference evidence="9" key="1">
    <citation type="journal article" date="2017" name="Nat. Commun.">
        <title>The asparagus genome sheds light on the origin and evolution of a young Y chromosome.</title>
        <authorList>
            <person name="Harkess A."/>
            <person name="Zhou J."/>
            <person name="Xu C."/>
            <person name="Bowers J.E."/>
            <person name="Van der Hulst R."/>
            <person name="Ayyampalayam S."/>
            <person name="Mercati F."/>
            <person name="Riccardi P."/>
            <person name="McKain M.R."/>
            <person name="Kakrana A."/>
            <person name="Tang H."/>
            <person name="Ray J."/>
            <person name="Groenendijk J."/>
            <person name="Arikit S."/>
            <person name="Mathioni S.M."/>
            <person name="Nakano M."/>
            <person name="Shan H."/>
            <person name="Telgmann-Rauber A."/>
            <person name="Kanno A."/>
            <person name="Yue Z."/>
            <person name="Chen H."/>
            <person name="Li W."/>
            <person name="Chen Y."/>
            <person name="Xu X."/>
            <person name="Zhang Y."/>
            <person name="Luo S."/>
            <person name="Chen H."/>
            <person name="Gao J."/>
            <person name="Mao Z."/>
            <person name="Pires J.C."/>
            <person name="Luo M."/>
            <person name="Kudrna D."/>
            <person name="Wing R.A."/>
            <person name="Meyers B.C."/>
            <person name="Yi K."/>
            <person name="Kong H."/>
            <person name="Lavrijsen P."/>
            <person name="Sunseri F."/>
            <person name="Falavigna A."/>
            <person name="Ye Y."/>
            <person name="Leebens-Mack J.H."/>
            <person name="Chen G."/>
        </authorList>
    </citation>
    <scope>NUCLEOTIDE SEQUENCE [LARGE SCALE GENOMIC DNA]</scope>
    <source>
        <strain evidence="9">cv. DH0086</strain>
    </source>
</reference>
<evidence type="ECO:0000259" key="7">
    <source>
        <dbReference type="Pfam" id="PF01521"/>
    </source>
</evidence>
<sequence length="364" mass="40789">MEKSGLKGANLFPAVAKQAQERRPPQPELRPEGGPIWGRGSDDGGRPREYDDLEHRKAFVRPLTRARPPVLRNGRFYRLASDGSLATFDPSRGEWRVLDRPSPVHDGGDVLRCSLVERNGRLTSVFVERESQYVSMFRLDEEESEWEELLPSFLRERAWHAWKPHNVSPSNGSGRVKNSLITRMGLQIRARHTKLPSSSNDHEEQNPKHTKISPAMSTRSALRRLTPFIAGRIRQNSRLLSSSSSSAAAADASSSPSSSESQEESIHLTESCIKRLKELQAKQASGCEKMLRLSVETGGCSGFQYVFLLDDKRNTDDRVFEKGGVKLVVDNISYDFVKGATVDYVEELIRSAFVVSIFINSAFT</sequence>
<feature type="compositionally biased region" description="Low complexity" evidence="6">
    <location>
        <begin position="241"/>
        <end position="260"/>
    </location>
</feature>
<dbReference type="Proteomes" id="UP000243459">
    <property type="component" value="Chromosome 10"/>
</dbReference>
<dbReference type="SUPFAM" id="SSF89360">
    <property type="entry name" value="HesB-like domain"/>
    <property type="match status" value="1"/>
</dbReference>
<evidence type="ECO:0000256" key="1">
    <source>
        <dbReference type="ARBA" id="ARBA00004173"/>
    </source>
</evidence>
<protein>
    <recommendedName>
        <fullName evidence="7">Core domain-containing protein</fullName>
    </recommendedName>
</protein>
<feature type="region of interest" description="Disordered" evidence="6">
    <location>
        <begin position="240"/>
        <end position="264"/>
    </location>
</feature>
<evidence type="ECO:0000256" key="6">
    <source>
        <dbReference type="SAM" id="MobiDB-lite"/>
    </source>
</evidence>
<dbReference type="Pfam" id="PF01521">
    <property type="entry name" value="Fe-S_biosyn"/>
    <property type="match status" value="1"/>
</dbReference>
<dbReference type="Gramene" id="ONK57150">
    <property type="protein sequence ID" value="ONK57150"/>
    <property type="gene ID" value="A4U43_C10F17120"/>
</dbReference>
<dbReference type="PANTHER" id="PTHR43011:SF1">
    <property type="entry name" value="IRON-SULFUR CLUSTER ASSEMBLY 2 HOMOLOG, MITOCHONDRIAL"/>
    <property type="match status" value="1"/>
</dbReference>
<keyword evidence="4" id="KW-0408">Iron</keyword>
<evidence type="ECO:0000256" key="2">
    <source>
        <dbReference type="ARBA" id="ARBA00006718"/>
    </source>
</evidence>
<dbReference type="InterPro" id="IPR000361">
    <property type="entry name" value="ATAP_core_dom"/>
</dbReference>
<evidence type="ECO:0000256" key="3">
    <source>
        <dbReference type="ARBA" id="ARBA00022723"/>
    </source>
</evidence>
<dbReference type="NCBIfam" id="TIGR00049">
    <property type="entry name" value="iron-sulfur cluster assembly accessory protein"/>
    <property type="match status" value="1"/>
</dbReference>
<name>A0A5P1E3M4_ASPOF</name>
<comment type="subcellular location">
    <subcellularLocation>
        <location evidence="1">Mitochondrion</location>
    </subcellularLocation>
</comment>
<dbReference type="GO" id="GO:0051537">
    <property type="term" value="F:2 iron, 2 sulfur cluster binding"/>
    <property type="evidence" value="ECO:0007669"/>
    <property type="project" value="TreeGrafter"/>
</dbReference>
<evidence type="ECO:0000313" key="8">
    <source>
        <dbReference type="EMBL" id="ONK57150.1"/>
    </source>
</evidence>
<organism evidence="8 9">
    <name type="scientific">Asparagus officinalis</name>
    <name type="common">Garden asparagus</name>
    <dbReference type="NCBI Taxonomy" id="4686"/>
    <lineage>
        <taxon>Eukaryota</taxon>
        <taxon>Viridiplantae</taxon>
        <taxon>Streptophyta</taxon>
        <taxon>Embryophyta</taxon>
        <taxon>Tracheophyta</taxon>
        <taxon>Spermatophyta</taxon>
        <taxon>Magnoliopsida</taxon>
        <taxon>Liliopsida</taxon>
        <taxon>Asparagales</taxon>
        <taxon>Asparagaceae</taxon>
        <taxon>Asparagoideae</taxon>
        <taxon>Asparagus</taxon>
    </lineage>
</organism>
<keyword evidence="3" id="KW-0479">Metal-binding</keyword>
<dbReference type="GO" id="GO:0016226">
    <property type="term" value="P:iron-sulfur cluster assembly"/>
    <property type="evidence" value="ECO:0007669"/>
    <property type="project" value="InterPro"/>
</dbReference>
<accession>A0A5P1E3M4</accession>